<evidence type="ECO:0000313" key="2">
    <source>
        <dbReference type="EMBL" id="KAG5654607.1"/>
    </source>
</evidence>
<protein>
    <submittedName>
        <fullName evidence="2">Uncharacterized protein</fullName>
    </submittedName>
</protein>
<accession>A0A9P7GX34</accession>
<proteinExistence type="predicted"/>
<dbReference type="EMBL" id="JABCKI010000004">
    <property type="protein sequence ID" value="KAG5654607.1"/>
    <property type="molecule type" value="Genomic_DNA"/>
</dbReference>
<dbReference type="Proteomes" id="UP000717328">
    <property type="component" value="Unassembled WGS sequence"/>
</dbReference>
<name>A0A9P7GX34_9AGAR</name>
<reference evidence="2" key="2">
    <citation type="submission" date="2021-10" db="EMBL/GenBank/DDBJ databases">
        <title>Phylogenomics reveals ancestral predisposition of the termite-cultivated fungus Termitomyces towards a domesticated lifestyle.</title>
        <authorList>
            <person name="Auxier B."/>
            <person name="Grum-Grzhimaylo A."/>
            <person name="Cardenas M.E."/>
            <person name="Lodge J.D."/>
            <person name="Laessoe T."/>
            <person name="Pedersen O."/>
            <person name="Smith M.E."/>
            <person name="Kuyper T.W."/>
            <person name="Franco-Molano E.A."/>
            <person name="Baroni T.J."/>
            <person name="Aanen D.K."/>
        </authorList>
    </citation>
    <scope>NUCLEOTIDE SEQUENCE</scope>
    <source>
        <strain evidence="2">D49</strain>
    </source>
</reference>
<dbReference type="AlphaFoldDB" id="A0A9P7GX34"/>
<reference evidence="2" key="1">
    <citation type="submission" date="2021-02" db="EMBL/GenBank/DDBJ databases">
        <authorList>
            <person name="Nieuwenhuis M."/>
            <person name="Van De Peppel L.J.J."/>
        </authorList>
    </citation>
    <scope>NUCLEOTIDE SEQUENCE</scope>
    <source>
        <strain evidence="2">D49</strain>
    </source>
</reference>
<evidence type="ECO:0000256" key="1">
    <source>
        <dbReference type="SAM" id="MobiDB-lite"/>
    </source>
</evidence>
<evidence type="ECO:0000313" key="3">
    <source>
        <dbReference type="Proteomes" id="UP000717328"/>
    </source>
</evidence>
<keyword evidence="3" id="KW-1185">Reference proteome</keyword>
<dbReference type="OrthoDB" id="2989199at2759"/>
<sequence>MASVGTDTDTGTGTGGSDTPSAATAAGAAVTTAIESEPTNAWLSRTPSIMDVVLDLNMEYNYETLIDVFQRRRQTLRTHGHSAVHALQDERGLEVYWADQAAIWRGTRIREGSVSSRFPDSGERSTASWES</sequence>
<gene>
    <name evidence="2" type="ORF">H0H81_011582</name>
</gene>
<organism evidence="2 3">
    <name type="scientific">Sphagnurus paluster</name>
    <dbReference type="NCBI Taxonomy" id="117069"/>
    <lineage>
        <taxon>Eukaryota</taxon>
        <taxon>Fungi</taxon>
        <taxon>Dikarya</taxon>
        <taxon>Basidiomycota</taxon>
        <taxon>Agaricomycotina</taxon>
        <taxon>Agaricomycetes</taxon>
        <taxon>Agaricomycetidae</taxon>
        <taxon>Agaricales</taxon>
        <taxon>Tricholomatineae</taxon>
        <taxon>Lyophyllaceae</taxon>
        <taxon>Sphagnurus</taxon>
    </lineage>
</organism>
<comment type="caution">
    <text evidence="2">The sequence shown here is derived from an EMBL/GenBank/DDBJ whole genome shotgun (WGS) entry which is preliminary data.</text>
</comment>
<feature type="region of interest" description="Disordered" evidence="1">
    <location>
        <begin position="1"/>
        <end position="29"/>
    </location>
</feature>